<sequence length="229" mass="25547">VNGTESPEWKYVRDVAPLFPYDPVEWGNQFPKLPGIMDLNSSNITCGRNAFDWAAKPETADVLAGSEVGFRISEDGAGKYGHFYDPGSGQVYLSRAPRDDLEHYQGDGDWFKIAYGGPVTNDKWLLWQQPEFNFTIPATTPPGKYLLRLEQFMPTTEPNYVQWYVDCAHVNIIGPGGGTPTKFARFPGTYVVDQPGLLIPADQYLSTRTREGGYKLLDYQPPGPALWSG</sequence>
<dbReference type="EMBL" id="MU857030">
    <property type="protein sequence ID" value="KAK4151168.1"/>
    <property type="molecule type" value="Genomic_DNA"/>
</dbReference>
<evidence type="ECO:0000313" key="18">
    <source>
        <dbReference type="Proteomes" id="UP001302745"/>
    </source>
</evidence>
<evidence type="ECO:0000256" key="6">
    <source>
        <dbReference type="ARBA" id="ARBA00023001"/>
    </source>
</evidence>
<evidence type="ECO:0000256" key="7">
    <source>
        <dbReference type="ARBA" id="ARBA00023002"/>
    </source>
</evidence>
<comment type="caution">
    <text evidence="17">The sequence shown here is derived from an EMBL/GenBank/DDBJ whole genome shotgun (WGS) entry which is preliminary data.</text>
</comment>
<dbReference type="AlphaFoldDB" id="A0AAN6VGN7"/>
<evidence type="ECO:0000256" key="4">
    <source>
        <dbReference type="ARBA" id="ARBA00022723"/>
    </source>
</evidence>
<keyword evidence="18" id="KW-1185">Reference proteome</keyword>
<comment type="catalytic activity">
    <reaction evidence="14">
        <text>[(1-&gt;4)-beta-D-glucosyl]n+m + reduced acceptor + O2 = 4-dehydro-beta-D-glucosyl-[(1-&gt;4)-beta-D-glucosyl]n-1 + [(1-&gt;4)-beta-D-glucosyl]m + acceptor + H2O.</text>
        <dbReference type="EC" id="1.14.99.56"/>
    </reaction>
</comment>
<dbReference type="PANTHER" id="PTHR33353:SF10">
    <property type="entry name" value="ENDO-BETA-1,4-GLUCANASE D"/>
    <property type="match status" value="1"/>
</dbReference>
<organism evidence="17 18">
    <name type="scientific">Chaetomidium leptoderma</name>
    <dbReference type="NCBI Taxonomy" id="669021"/>
    <lineage>
        <taxon>Eukaryota</taxon>
        <taxon>Fungi</taxon>
        <taxon>Dikarya</taxon>
        <taxon>Ascomycota</taxon>
        <taxon>Pezizomycotina</taxon>
        <taxon>Sordariomycetes</taxon>
        <taxon>Sordariomycetidae</taxon>
        <taxon>Sordariales</taxon>
        <taxon>Chaetomiaceae</taxon>
        <taxon>Chaetomidium</taxon>
    </lineage>
</organism>
<dbReference type="GO" id="GO:0016787">
    <property type="term" value="F:hydrolase activity"/>
    <property type="evidence" value="ECO:0007669"/>
    <property type="project" value="UniProtKB-KW"/>
</dbReference>
<evidence type="ECO:0000256" key="14">
    <source>
        <dbReference type="ARBA" id="ARBA00045077"/>
    </source>
</evidence>
<evidence type="ECO:0000259" key="16">
    <source>
        <dbReference type="Pfam" id="PF03443"/>
    </source>
</evidence>
<keyword evidence="17" id="KW-0378">Hydrolase</keyword>
<evidence type="ECO:0000256" key="10">
    <source>
        <dbReference type="ARBA" id="ARBA00023157"/>
    </source>
</evidence>
<keyword evidence="8" id="KW-0186">Copper</keyword>
<dbReference type="GO" id="GO:0004497">
    <property type="term" value="F:monooxygenase activity"/>
    <property type="evidence" value="ECO:0007669"/>
    <property type="project" value="UniProtKB-KW"/>
</dbReference>
<evidence type="ECO:0000256" key="11">
    <source>
        <dbReference type="ARBA" id="ARBA00023277"/>
    </source>
</evidence>
<evidence type="ECO:0000256" key="9">
    <source>
        <dbReference type="ARBA" id="ARBA00023033"/>
    </source>
</evidence>
<feature type="domain" description="Auxiliary Activity family 9 catalytic" evidence="16">
    <location>
        <begin position="1"/>
        <end position="201"/>
    </location>
</feature>
<keyword evidence="11" id="KW-0119">Carbohydrate metabolism</keyword>
<evidence type="ECO:0000256" key="1">
    <source>
        <dbReference type="ARBA" id="ARBA00001973"/>
    </source>
</evidence>
<dbReference type="EC" id="1.14.99.56" evidence="15"/>
<comment type="similarity">
    <text evidence="13">Belongs to the polysaccharide monooxygenase AA9 family.</text>
</comment>
<feature type="non-terminal residue" evidence="17">
    <location>
        <position position="1"/>
    </location>
</feature>
<accession>A0AAN6VGN7</accession>
<dbReference type="Pfam" id="PF03443">
    <property type="entry name" value="AA9"/>
    <property type="match status" value="1"/>
</dbReference>
<keyword evidence="3" id="KW-0964">Secreted</keyword>
<keyword evidence="7" id="KW-0560">Oxidoreductase</keyword>
<keyword evidence="9" id="KW-0503">Monooxygenase</keyword>
<evidence type="ECO:0000256" key="3">
    <source>
        <dbReference type="ARBA" id="ARBA00022525"/>
    </source>
</evidence>
<evidence type="ECO:0000256" key="2">
    <source>
        <dbReference type="ARBA" id="ARBA00004613"/>
    </source>
</evidence>
<dbReference type="GO" id="GO:0046872">
    <property type="term" value="F:metal ion binding"/>
    <property type="evidence" value="ECO:0007669"/>
    <property type="project" value="UniProtKB-KW"/>
</dbReference>
<dbReference type="InterPro" id="IPR005103">
    <property type="entry name" value="AA9_LPMO"/>
</dbReference>
<keyword evidence="6" id="KW-0136">Cellulose degradation</keyword>
<dbReference type="Gene3D" id="2.70.50.70">
    <property type="match status" value="1"/>
</dbReference>
<keyword evidence="5" id="KW-0732">Signal</keyword>
<keyword evidence="4" id="KW-0479">Metal-binding</keyword>
<comment type="cofactor">
    <cofactor evidence="1">
        <name>Cu(2+)</name>
        <dbReference type="ChEBI" id="CHEBI:29036"/>
    </cofactor>
</comment>
<keyword evidence="12" id="KW-0624">Polysaccharide degradation</keyword>
<protein>
    <recommendedName>
        <fullName evidence="15">lytic cellulose monooxygenase (C4-dehydrogenating)</fullName>
        <ecNumber evidence="15">1.14.99.56</ecNumber>
    </recommendedName>
</protein>
<gene>
    <name evidence="17" type="ORF">C8A00DRAFT_17411</name>
</gene>
<dbReference type="InterPro" id="IPR049892">
    <property type="entry name" value="AA9"/>
</dbReference>
<evidence type="ECO:0000256" key="12">
    <source>
        <dbReference type="ARBA" id="ARBA00023326"/>
    </source>
</evidence>
<evidence type="ECO:0000313" key="17">
    <source>
        <dbReference type="EMBL" id="KAK4151168.1"/>
    </source>
</evidence>
<reference evidence="17" key="1">
    <citation type="journal article" date="2023" name="Mol. Phylogenet. Evol.">
        <title>Genome-scale phylogeny and comparative genomics of the fungal order Sordariales.</title>
        <authorList>
            <person name="Hensen N."/>
            <person name="Bonometti L."/>
            <person name="Westerberg I."/>
            <person name="Brannstrom I.O."/>
            <person name="Guillou S."/>
            <person name="Cros-Aarteil S."/>
            <person name="Calhoun S."/>
            <person name="Haridas S."/>
            <person name="Kuo A."/>
            <person name="Mondo S."/>
            <person name="Pangilinan J."/>
            <person name="Riley R."/>
            <person name="LaButti K."/>
            <person name="Andreopoulos B."/>
            <person name="Lipzen A."/>
            <person name="Chen C."/>
            <person name="Yan M."/>
            <person name="Daum C."/>
            <person name="Ng V."/>
            <person name="Clum A."/>
            <person name="Steindorff A."/>
            <person name="Ohm R.A."/>
            <person name="Martin F."/>
            <person name="Silar P."/>
            <person name="Natvig D.O."/>
            <person name="Lalanne C."/>
            <person name="Gautier V."/>
            <person name="Ament-Velasquez S.L."/>
            <person name="Kruys A."/>
            <person name="Hutchinson M.I."/>
            <person name="Powell A.J."/>
            <person name="Barry K."/>
            <person name="Miller A.N."/>
            <person name="Grigoriev I.V."/>
            <person name="Debuchy R."/>
            <person name="Gladieux P."/>
            <person name="Hiltunen Thoren M."/>
            <person name="Johannesson H."/>
        </authorList>
    </citation>
    <scope>NUCLEOTIDE SEQUENCE</scope>
    <source>
        <strain evidence="17">CBS 538.74</strain>
    </source>
</reference>
<dbReference type="Proteomes" id="UP001302745">
    <property type="component" value="Unassembled WGS sequence"/>
</dbReference>
<proteinExistence type="inferred from homology"/>
<dbReference type="GO" id="GO:0030245">
    <property type="term" value="P:cellulose catabolic process"/>
    <property type="evidence" value="ECO:0007669"/>
    <property type="project" value="UniProtKB-KW"/>
</dbReference>
<keyword evidence="10" id="KW-1015">Disulfide bond</keyword>
<dbReference type="GO" id="GO:0005576">
    <property type="term" value="C:extracellular region"/>
    <property type="evidence" value="ECO:0007669"/>
    <property type="project" value="UniProtKB-SubCell"/>
</dbReference>
<dbReference type="PANTHER" id="PTHR33353">
    <property type="entry name" value="PUTATIVE (AFU_ORTHOLOGUE AFUA_1G12560)-RELATED"/>
    <property type="match status" value="1"/>
</dbReference>
<reference evidence="17" key="2">
    <citation type="submission" date="2023-05" db="EMBL/GenBank/DDBJ databases">
        <authorList>
            <consortium name="Lawrence Berkeley National Laboratory"/>
            <person name="Steindorff A."/>
            <person name="Hensen N."/>
            <person name="Bonometti L."/>
            <person name="Westerberg I."/>
            <person name="Brannstrom I.O."/>
            <person name="Guillou S."/>
            <person name="Cros-Aarteil S."/>
            <person name="Calhoun S."/>
            <person name="Haridas S."/>
            <person name="Kuo A."/>
            <person name="Mondo S."/>
            <person name="Pangilinan J."/>
            <person name="Riley R."/>
            <person name="Labutti K."/>
            <person name="Andreopoulos B."/>
            <person name="Lipzen A."/>
            <person name="Chen C."/>
            <person name="Yanf M."/>
            <person name="Daum C."/>
            <person name="Ng V."/>
            <person name="Clum A."/>
            <person name="Ohm R."/>
            <person name="Martin F."/>
            <person name="Silar P."/>
            <person name="Natvig D."/>
            <person name="Lalanne C."/>
            <person name="Gautier V."/>
            <person name="Ament-Velasquez S.L."/>
            <person name="Kruys A."/>
            <person name="Hutchinson M.I."/>
            <person name="Powell A.J."/>
            <person name="Barry K."/>
            <person name="Miller A.N."/>
            <person name="Grigoriev I.V."/>
            <person name="Debuchy R."/>
            <person name="Gladieux P."/>
            <person name="Thoren M.H."/>
            <person name="Johannesson H."/>
        </authorList>
    </citation>
    <scope>NUCLEOTIDE SEQUENCE</scope>
    <source>
        <strain evidence="17">CBS 538.74</strain>
    </source>
</reference>
<comment type="subcellular location">
    <subcellularLocation>
        <location evidence="2">Secreted</location>
    </subcellularLocation>
</comment>
<evidence type="ECO:0000256" key="13">
    <source>
        <dbReference type="ARBA" id="ARBA00044502"/>
    </source>
</evidence>
<evidence type="ECO:0000256" key="15">
    <source>
        <dbReference type="ARBA" id="ARBA00047174"/>
    </source>
</evidence>
<evidence type="ECO:0000256" key="8">
    <source>
        <dbReference type="ARBA" id="ARBA00023008"/>
    </source>
</evidence>
<name>A0AAN6VGN7_9PEZI</name>
<evidence type="ECO:0000256" key="5">
    <source>
        <dbReference type="ARBA" id="ARBA00022729"/>
    </source>
</evidence>